<reference evidence="1 2" key="1">
    <citation type="journal article" date="2018" name="Science">
        <title>The opium poppy genome and morphinan production.</title>
        <authorList>
            <person name="Guo L."/>
            <person name="Winzer T."/>
            <person name="Yang X."/>
            <person name="Li Y."/>
            <person name="Ning Z."/>
            <person name="He Z."/>
            <person name="Teodor R."/>
            <person name="Lu Y."/>
            <person name="Bowser T.A."/>
            <person name="Graham I.A."/>
            <person name="Ye K."/>
        </authorList>
    </citation>
    <scope>NUCLEOTIDE SEQUENCE [LARGE SCALE GENOMIC DNA]</scope>
    <source>
        <strain evidence="2">cv. HN1</strain>
        <tissue evidence="1">Leaves</tissue>
    </source>
</reference>
<proteinExistence type="predicted"/>
<protein>
    <submittedName>
        <fullName evidence="1">Uncharacterized protein</fullName>
    </submittedName>
</protein>
<dbReference type="Proteomes" id="UP000316621">
    <property type="component" value="Chromosome 8"/>
</dbReference>
<sequence>MEDLNLLAADGIFIVFVLLRLPKKLVKKSKRLVRKRLRKKKNKKKNEKKIMVIENDRFSDEKDRIPRIASNSYNDCGWVMQEVEKALTEFSQQGEFAFGSFWGRRDDSRRLQPDLERMEFAEVVQYCNLRERMVVAEELEALVELQSGWLMLELCCREVTTGGKWVCVLRQRMSDLRKWNKQELAFVVTGKKTEIIVLGWSKELKQLKCCNVQVVAGGVARCSWENKWCYESEMELQGAVHTWVELKPFPDLNQ</sequence>
<organism evidence="1 2">
    <name type="scientific">Papaver somniferum</name>
    <name type="common">Opium poppy</name>
    <dbReference type="NCBI Taxonomy" id="3469"/>
    <lineage>
        <taxon>Eukaryota</taxon>
        <taxon>Viridiplantae</taxon>
        <taxon>Streptophyta</taxon>
        <taxon>Embryophyta</taxon>
        <taxon>Tracheophyta</taxon>
        <taxon>Spermatophyta</taxon>
        <taxon>Magnoliopsida</taxon>
        <taxon>Ranunculales</taxon>
        <taxon>Papaveraceae</taxon>
        <taxon>Papaveroideae</taxon>
        <taxon>Papaver</taxon>
    </lineage>
</organism>
<gene>
    <name evidence="1" type="ORF">C5167_050229</name>
</gene>
<dbReference type="Gramene" id="RZC74746">
    <property type="protein sequence ID" value="RZC74746"/>
    <property type="gene ID" value="C5167_050229"/>
</dbReference>
<dbReference type="AlphaFoldDB" id="A0A4Y7KPG2"/>
<accession>A0A4Y7KPG2</accession>
<keyword evidence="2" id="KW-1185">Reference proteome</keyword>
<name>A0A4Y7KPG2_PAPSO</name>
<evidence type="ECO:0000313" key="1">
    <source>
        <dbReference type="EMBL" id="RZC74746.1"/>
    </source>
</evidence>
<evidence type="ECO:0000313" key="2">
    <source>
        <dbReference type="Proteomes" id="UP000316621"/>
    </source>
</evidence>
<dbReference type="EMBL" id="CM010722">
    <property type="protein sequence ID" value="RZC74746.1"/>
    <property type="molecule type" value="Genomic_DNA"/>
</dbReference>